<evidence type="ECO:0000256" key="1">
    <source>
        <dbReference type="SAM" id="MobiDB-lite"/>
    </source>
</evidence>
<evidence type="ECO:0000313" key="3">
    <source>
        <dbReference type="Proteomes" id="UP001445076"/>
    </source>
</evidence>
<organism evidence="2 3">
    <name type="scientific">Cherax quadricarinatus</name>
    <name type="common">Australian red claw crayfish</name>
    <dbReference type="NCBI Taxonomy" id="27406"/>
    <lineage>
        <taxon>Eukaryota</taxon>
        <taxon>Metazoa</taxon>
        <taxon>Ecdysozoa</taxon>
        <taxon>Arthropoda</taxon>
        <taxon>Crustacea</taxon>
        <taxon>Multicrustacea</taxon>
        <taxon>Malacostraca</taxon>
        <taxon>Eumalacostraca</taxon>
        <taxon>Eucarida</taxon>
        <taxon>Decapoda</taxon>
        <taxon>Pleocyemata</taxon>
        <taxon>Astacidea</taxon>
        <taxon>Parastacoidea</taxon>
        <taxon>Parastacidae</taxon>
        <taxon>Cherax</taxon>
    </lineage>
</organism>
<name>A0AAW0XVS2_CHEQU</name>
<feature type="compositionally biased region" description="Basic and acidic residues" evidence="1">
    <location>
        <begin position="50"/>
        <end position="62"/>
    </location>
</feature>
<comment type="caution">
    <text evidence="2">The sequence shown here is derived from an EMBL/GenBank/DDBJ whole genome shotgun (WGS) entry which is preliminary data.</text>
</comment>
<accession>A0AAW0XVS2</accession>
<sequence>KTRETVQREESVDFTFESVDDDSPIHFAEHTEVEKKYSKFSFNFSKSTPKKSDQGKENEEKNGTSPFHLCNILSFGTKCKNKSKPKSSEGDVPKNESWTLGTIEGYLLKNSQEPVQLGLLNDEDVALYEAKKDGSISVHDNREIPVVKVSDELMPTTPGSSYQKRSAPNPLQRKYASWKPQDIENYLLEHNMNENLRLGLLSQEDIQIYEWKRATGMSPICDTSWTRETLRKNKIVRSSTSSSLSGSFPPSPDMSGSLTGESVDNVTDTTIKKATVAAHGERAIDVPASPLVLPPRRR</sequence>
<protein>
    <submittedName>
        <fullName evidence="2">Uncharacterized protein</fullName>
    </submittedName>
</protein>
<feature type="non-terminal residue" evidence="2">
    <location>
        <position position="298"/>
    </location>
</feature>
<feature type="region of interest" description="Disordered" evidence="1">
    <location>
        <begin position="43"/>
        <end position="66"/>
    </location>
</feature>
<dbReference type="EMBL" id="JARKIK010000016">
    <property type="protein sequence ID" value="KAK8747065.1"/>
    <property type="molecule type" value="Genomic_DNA"/>
</dbReference>
<reference evidence="2 3" key="1">
    <citation type="journal article" date="2024" name="BMC Genomics">
        <title>Genome assembly of redclaw crayfish (Cherax quadricarinatus) provides insights into its immune adaptation and hypoxia tolerance.</title>
        <authorList>
            <person name="Liu Z."/>
            <person name="Zheng J."/>
            <person name="Li H."/>
            <person name="Fang K."/>
            <person name="Wang S."/>
            <person name="He J."/>
            <person name="Zhou D."/>
            <person name="Weng S."/>
            <person name="Chi M."/>
            <person name="Gu Z."/>
            <person name="He J."/>
            <person name="Li F."/>
            <person name="Wang M."/>
        </authorList>
    </citation>
    <scope>NUCLEOTIDE SEQUENCE [LARGE SCALE GENOMIC DNA]</scope>
    <source>
        <strain evidence="2">ZL_2023a</strain>
    </source>
</reference>
<keyword evidence="3" id="KW-1185">Reference proteome</keyword>
<feature type="region of interest" description="Disordered" evidence="1">
    <location>
        <begin position="236"/>
        <end position="263"/>
    </location>
</feature>
<gene>
    <name evidence="2" type="ORF">OTU49_016970</name>
</gene>
<feature type="compositionally biased region" description="Polar residues" evidence="1">
    <location>
        <begin position="254"/>
        <end position="263"/>
    </location>
</feature>
<dbReference type="AlphaFoldDB" id="A0AAW0XVS2"/>
<feature type="compositionally biased region" description="Low complexity" evidence="1">
    <location>
        <begin position="238"/>
        <end position="248"/>
    </location>
</feature>
<feature type="non-terminal residue" evidence="2">
    <location>
        <position position="1"/>
    </location>
</feature>
<dbReference type="Proteomes" id="UP001445076">
    <property type="component" value="Unassembled WGS sequence"/>
</dbReference>
<evidence type="ECO:0000313" key="2">
    <source>
        <dbReference type="EMBL" id="KAK8747065.1"/>
    </source>
</evidence>
<proteinExistence type="predicted"/>